<evidence type="ECO:0000313" key="2">
    <source>
        <dbReference type="Proteomes" id="UP000324241"/>
    </source>
</evidence>
<gene>
    <name evidence="1" type="ORF">ATNIH1004_007491</name>
</gene>
<evidence type="ECO:0000313" key="1">
    <source>
        <dbReference type="EMBL" id="KAA8646068.1"/>
    </source>
</evidence>
<sequence length="137" mass="15208">MGSLSLMMNIELPGIKATATVKTASDPQSPSTLRPIAQRIRETLGQVNSPRAIAAHLHRLAFEKSPQRIWQGFLGRRHIMVTTWARAGLYEVDLGLGARVRYADGVFVTHHGRFGLDQRGTSTLSSLSILRQQYLLD</sequence>
<organism evidence="1 2">
    <name type="scientific">Aspergillus tanneri</name>
    <dbReference type="NCBI Taxonomy" id="1220188"/>
    <lineage>
        <taxon>Eukaryota</taxon>
        <taxon>Fungi</taxon>
        <taxon>Dikarya</taxon>
        <taxon>Ascomycota</taxon>
        <taxon>Pezizomycotina</taxon>
        <taxon>Eurotiomycetes</taxon>
        <taxon>Eurotiomycetidae</taxon>
        <taxon>Eurotiales</taxon>
        <taxon>Aspergillaceae</taxon>
        <taxon>Aspergillus</taxon>
        <taxon>Aspergillus subgen. Circumdati</taxon>
    </lineage>
</organism>
<name>A0A5M9MGH7_9EURO</name>
<proteinExistence type="predicted"/>
<dbReference type="EMBL" id="QUQM01000007">
    <property type="protein sequence ID" value="KAA8646068.1"/>
    <property type="molecule type" value="Genomic_DNA"/>
</dbReference>
<dbReference type="Proteomes" id="UP000324241">
    <property type="component" value="Unassembled WGS sequence"/>
</dbReference>
<dbReference type="InterPro" id="IPR023213">
    <property type="entry name" value="CAT-like_dom_sf"/>
</dbReference>
<protein>
    <submittedName>
        <fullName evidence="1">Uncharacterized protein</fullName>
    </submittedName>
</protein>
<dbReference type="Gene3D" id="3.30.559.10">
    <property type="entry name" value="Chloramphenicol acetyltransferase-like domain"/>
    <property type="match status" value="1"/>
</dbReference>
<dbReference type="GeneID" id="54330193"/>
<dbReference type="RefSeq" id="XP_033425429.1">
    <property type="nucleotide sequence ID" value="XM_033572114.1"/>
</dbReference>
<dbReference type="OrthoDB" id="444127at2759"/>
<dbReference type="AlphaFoldDB" id="A0A5M9MGH7"/>
<comment type="caution">
    <text evidence="1">The sequence shown here is derived from an EMBL/GenBank/DDBJ whole genome shotgun (WGS) entry which is preliminary data.</text>
</comment>
<reference evidence="1 2" key="1">
    <citation type="submission" date="2019-08" db="EMBL/GenBank/DDBJ databases">
        <title>The genome sequence of a newly discovered highly antifungal drug resistant Aspergillus species, Aspergillus tanneri NIH 1004.</title>
        <authorList>
            <person name="Mounaud S."/>
            <person name="Singh I."/>
            <person name="Joardar V."/>
            <person name="Pakala S."/>
            <person name="Pakala S."/>
            <person name="Venepally P."/>
            <person name="Chung J.K."/>
            <person name="Losada L."/>
            <person name="Nierman W.C."/>
        </authorList>
    </citation>
    <scope>NUCLEOTIDE SEQUENCE [LARGE SCALE GENOMIC DNA]</scope>
    <source>
        <strain evidence="1 2">NIH1004</strain>
    </source>
</reference>
<accession>A0A5M9MGH7</accession>